<dbReference type="InterPro" id="IPR019405">
    <property type="entry name" value="Lactonase_7-beta_prop"/>
</dbReference>
<dbReference type="Pfam" id="PF10282">
    <property type="entry name" value="Lactonase"/>
    <property type="match status" value="1"/>
</dbReference>
<dbReference type="Proteomes" id="UP000003346">
    <property type="component" value="Unassembled WGS sequence"/>
</dbReference>
<dbReference type="SUPFAM" id="SSF51004">
    <property type="entry name" value="C-terminal (heme d1) domain of cytochrome cd1-nitrite reductase"/>
    <property type="match status" value="1"/>
</dbReference>
<dbReference type="GO" id="GO:0005829">
    <property type="term" value="C:cytosol"/>
    <property type="evidence" value="ECO:0007669"/>
    <property type="project" value="TreeGrafter"/>
</dbReference>
<evidence type="ECO:0008006" key="4">
    <source>
        <dbReference type="Google" id="ProtNLM"/>
    </source>
</evidence>
<reference evidence="2 3" key="1">
    <citation type="submission" date="2006-11" db="EMBL/GenBank/DDBJ databases">
        <authorList>
            <consortium name="Laboratoire de Microbiologie (Universite Bourgogne)"/>
            <consortium name="GENOME Express"/>
            <consortium name="UMR Oenologie Ampelologie (Universite Bordeaux 2)"/>
            <person name="Guzzo J."/>
        </authorList>
    </citation>
    <scope>NUCLEOTIDE SEQUENCE [LARGE SCALE GENOMIC DNA]</scope>
    <source>
        <strain evidence="2 3">ATCC BAA-1163</strain>
    </source>
</reference>
<dbReference type="PANTHER" id="PTHR30344">
    <property type="entry name" value="6-PHOSPHOGLUCONOLACTONASE-RELATED"/>
    <property type="match status" value="1"/>
</dbReference>
<organism evidence="2 3">
    <name type="scientific">Oenococcus oeni ATCC BAA-1163</name>
    <dbReference type="NCBI Taxonomy" id="379360"/>
    <lineage>
        <taxon>Bacteria</taxon>
        <taxon>Bacillati</taxon>
        <taxon>Bacillota</taxon>
        <taxon>Bacilli</taxon>
        <taxon>Lactobacillales</taxon>
        <taxon>Lactobacillaceae</taxon>
        <taxon>Oenococcus</taxon>
    </lineage>
</organism>
<dbReference type="EMBL" id="AAUV01000059">
    <property type="protein sequence ID" value="EAV38918.1"/>
    <property type="molecule type" value="Genomic_DNA"/>
</dbReference>
<dbReference type="InterPro" id="IPR011048">
    <property type="entry name" value="Haem_d1_sf"/>
</dbReference>
<dbReference type="GO" id="GO:0017057">
    <property type="term" value="F:6-phosphogluconolactonase activity"/>
    <property type="evidence" value="ECO:0007669"/>
    <property type="project" value="TreeGrafter"/>
</dbReference>
<protein>
    <recommendedName>
        <fullName evidence="4">6-phosphogluconolactonase</fullName>
    </recommendedName>
</protein>
<evidence type="ECO:0000313" key="2">
    <source>
        <dbReference type="EMBL" id="EAV38918.1"/>
    </source>
</evidence>
<dbReference type="HOGENOM" id="CLU_038716_3_1_9"/>
<evidence type="ECO:0000313" key="3">
    <source>
        <dbReference type="Proteomes" id="UP000003346"/>
    </source>
</evidence>
<dbReference type="PANTHER" id="PTHR30344:SF1">
    <property type="entry name" value="6-PHOSPHOGLUCONOLACTONASE"/>
    <property type="match status" value="1"/>
</dbReference>
<dbReference type="InterPro" id="IPR015943">
    <property type="entry name" value="WD40/YVTN_repeat-like_dom_sf"/>
</dbReference>
<gene>
    <name evidence="2" type="ORF">OENOO_64030</name>
</gene>
<name>A0NKM8_OENOE</name>
<proteinExistence type="inferred from homology"/>
<dbReference type="InterPro" id="IPR050282">
    <property type="entry name" value="Cycloisomerase_2"/>
</dbReference>
<evidence type="ECO:0000256" key="1">
    <source>
        <dbReference type="ARBA" id="ARBA00005564"/>
    </source>
</evidence>
<sequence length="346" mass="38788">MCNKKGKIMSYKLLFGTYTKSESKGLYEAELSDSGELKNLKNTAEIGSPTYFAVSNAGLLYAVDKQDQRGGVSVWDTSTIPFKKTDEQISDGSSPAYIFVDEKRQLVFTGNYHKGLVSIYKIDGQKLIKSDEFKNEGSGPRPEQESSHIHFTALTPDNRLVAVDLGSDELLTFELSKDGKLSQPTRFKTEKGFGPRHIRFSKDGNYAYLLGELSSKLSILKYKEGKFELVKTVSTIPADWTAHNGAAAIRLSNDYKFIYNSNRGYNSIAVFKISENQENVELIQQISTEGDFPRDFNVSPDGKYLVAVNQNTNNATSYSINPENGKLTLIQKDFYLPEAVRVYFEK</sequence>
<comment type="similarity">
    <text evidence="1">Belongs to the cycloisomerase 2 family.</text>
</comment>
<dbReference type="Gene3D" id="2.130.10.10">
    <property type="entry name" value="YVTN repeat-like/Quinoprotein amine dehydrogenase"/>
    <property type="match status" value="1"/>
</dbReference>
<dbReference type="AlphaFoldDB" id="A0NKM8"/>
<accession>A0NKM8</accession>
<comment type="caution">
    <text evidence="2">The sequence shown here is derived from an EMBL/GenBank/DDBJ whole genome shotgun (WGS) entry which is preliminary data.</text>
</comment>